<dbReference type="STRING" id="523846.Mfer_0169"/>
<dbReference type="AlphaFoldDB" id="E3GXE0"/>
<evidence type="ECO:0000313" key="1">
    <source>
        <dbReference type="EMBL" id="ADP76972.1"/>
    </source>
</evidence>
<dbReference type="Proteomes" id="UP000002315">
    <property type="component" value="Chromosome"/>
</dbReference>
<sequence>MKACVLFSGGKDSSLMATILDRLGMDVELVTVNFGIYDSWKAAAESAKALDFEHKVLKLNKKIIIKAVEKILEDGFPNNGINYLHKKVVEKVAKKYPVVADGTRRDDRVPKLNIDEIRSLEDKNDIEYITLRGMGHKTINRLSARLFKLRKIDSKLMKTSDYEVEIRYLIKKIGEKPESYFPPSHYQTQVIGWK</sequence>
<dbReference type="InterPro" id="IPR055834">
    <property type="entry name" value="DUF7411"/>
</dbReference>
<dbReference type="NCBIfam" id="NF011155">
    <property type="entry name" value="PRK14561.1"/>
    <property type="match status" value="1"/>
</dbReference>
<evidence type="ECO:0000313" key="2">
    <source>
        <dbReference type="Proteomes" id="UP000002315"/>
    </source>
</evidence>
<dbReference type="HOGENOM" id="CLU_1381418_0_0_2"/>
<dbReference type="InterPro" id="IPR014729">
    <property type="entry name" value="Rossmann-like_a/b/a_fold"/>
</dbReference>
<dbReference type="OrthoDB" id="108920at2157"/>
<dbReference type="Gene3D" id="3.40.50.620">
    <property type="entry name" value="HUPs"/>
    <property type="match status" value="1"/>
</dbReference>
<organism evidence="1 2">
    <name type="scientific">Methanothermus fervidus (strain ATCC 43054 / DSM 2088 / JCM 10308 / V24 S)</name>
    <dbReference type="NCBI Taxonomy" id="523846"/>
    <lineage>
        <taxon>Archaea</taxon>
        <taxon>Methanobacteriati</taxon>
        <taxon>Methanobacteriota</taxon>
        <taxon>Methanomada group</taxon>
        <taxon>Methanobacteria</taxon>
        <taxon>Methanobacteriales</taxon>
        <taxon>Methanothermaceae</taxon>
        <taxon>Methanothermus</taxon>
    </lineage>
</organism>
<dbReference type="KEGG" id="mfv:Mfer_0169"/>
<dbReference type="EMBL" id="CP002278">
    <property type="protein sequence ID" value="ADP76972.1"/>
    <property type="molecule type" value="Genomic_DNA"/>
</dbReference>
<name>E3GXE0_METFV</name>
<proteinExistence type="predicted"/>
<keyword evidence="2" id="KW-1185">Reference proteome</keyword>
<dbReference type="Pfam" id="PF24167">
    <property type="entry name" value="DUF7411"/>
    <property type="match status" value="1"/>
</dbReference>
<dbReference type="SUPFAM" id="SSF52402">
    <property type="entry name" value="Adenine nucleotide alpha hydrolases-like"/>
    <property type="match status" value="1"/>
</dbReference>
<reference evidence="1 2" key="1">
    <citation type="journal article" date="2010" name="Stand. Genomic Sci.">
        <title>Complete genome sequence of Methanothermus fervidus type strain (V24S).</title>
        <authorList>
            <person name="Anderson I."/>
            <person name="Djao O.D."/>
            <person name="Misra M."/>
            <person name="Chertkov O."/>
            <person name="Nolan M."/>
            <person name="Lucas S."/>
            <person name="Lapidus A."/>
            <person name="Del Rio T.G."/>
            <person name="Tice H."/>
            <person name="Cheng J.F."/>
            <person name="Tapia R."/>
            <person name="Han C."/>
            <person name="Goodwin L."/>
            <person name="Pitluck S."/>
            <person name="Liolios K."/>
            <person name="Ivanova N."/>
            <person name="Mavromatis K."/>
            <person name="Mikhailova N."/>
            <person name="Pati A."/>
            <person name="Brambilla E."/>
            <person name="Chen A."/>
            <person name="Palaniappan K."/>
            <person name="Land M."/>
            <person name="Hauser L."/>
            <person name="Chang Y.J."/>
            <person name="Jeffries C.D."/>
            <person name="Sikorski J."/>
            <person name="Spring S."/>
            <person name="Rohde M."/>
            <person name="Eichinger K."/>
            <person name="Huber H."/>
            <person name="Wirth R."/>
            <person name="Goker M."/>
            <person name="Detter J.C."/>
            <person name="Woyke T."/>
            <person name="Bristow J."/>
            <person name="Eisen J.A."/>
            <person name="Markowitz V."/>
            <person name="Hugenholtz P."/>
            <person name="Klenk H.P."/>
            <person name="Kyrpides N.C."/>
        </authorList>
    </citation>
    <scope>NUCLEOTIDE SEQUENCE [LARGE SCALE GENOMIC DNA]</scope>
    <source>
        <strain evidence="2">ATCC 43054 / DSM 2088 / JCM 10308 / V24 S</strain>
    </source>
</reference>
<gene>
    <name evidence="1" type="ordered locus">Mfer_0169</name>
</gene>
<protein>
    <submittedName>
        <fullName evidence="1">Queuosine synthesis</fullName>
    </submittedName>
</protein>
<accession>E3GXE0</accession>